<organism evidence="1 2">
    <name type="scientific">Williamsia marianensis</name>
    <dbReference type="NCBI Taxonomy" id="85044"/>
    <lineage>
        <taxon>Bacteria</taxon>
        <taxon>Bacillati</taxon>
        <taxon>Actinomycetota</taxon>
        <taxon>Actinomycetes</taxon>
        <taxon>Mycobacteriales</taxon>
        <taxon>Nocardiaceae</taxon>
        <taxon>Williamsia</taxon>
    </lineage>
</organism>
<dbReference type="Proteomes" id="UP000225108">
    <property type="component" value="Unassembled WGS sequence"/>
</dbReference>
<dbReference type="EMBL" id="PEBD01000004">
    <property type="protein sequence ID" value="PHV68442.1"/>
    <property type="molecule type" value="Genomic_DNA"/>
</dbReference>
<protein>
    <submittedName>
        <fullName evidence="1">Uncharacterized protein</fullName>
    </submittedName>
</protein>
<evidence type="ECO:0000313" key="2">
    <source>
        <dbReference type="Proteomes" id="UP000225108"/>
    </source>
</evidence>
<gene>
    <name evidence="1" type="ORF">CSW57_04285</name>
</gene>
<dbReference type="AlphaFoldDB" id="A0A2G3PTR6"/>
<sequence length="89" mass="9414">MFSWSAEDESVVSVFLLKIETDEAIDAMRALIDLIASVAGTPHWRAAARVSLPVPTTSATGEKFNPPIVSAAADQAVETPEISSESTPN</sequence>
<accession>A0A2G3PTR6</accession>
<comment type="caution">
    <text evidence="1">The sequence shown here is derived from an EMBL/GenBank/DDBJ whole genome shotgun (WGS) entry which is preliminary data.</text>
</comment>
<evidence type="ECO:0000313" key="1">
    <source>
        <dbReference type="EMBL" id="PHV68442.1"/>
    </source>
</evidence>
<reference evidence="1 2" key="1">
    <citation type="submission" date="2017-10" db="EMBL/GenBank/DDBJ databases">
        <title>The draft genome sequence of Williamsia sp. BULT 1.1 isolated from the semi-arid grassland soils from South Africa.</title>
        <authorList>
            <person name="Kabwe M.H."/>
            <person name="Govender N."/>
            <person name="Mutseka Lunga P."/>
            <person name="Vikram S."/>
            <person name="Makhalanyane T.P."/>
        </authorList>
    </citation>
    <scope>NUCLEOTIDE SEQUENCE [LARGE SCALE GENOMIC DNA]</scope>
    <source>
        <strain evidence="1 2">BULT 1.1</strain>
    </source>
</reference>
<proteinExistence type="predicted"/>
<name>A0A2G3PTR6_WILMA</name>